<keyword evidence="7 15" id="KW-0547">Nucleotide-binding</keyword>
<evidence type="ECO:0000256" key="4">
    <source>
        <dbReference type="ARBA" id="ARBA00022679"/>
    </source>
</evidence>
<dbReference type="PROSITE" id="PS50067">
    <property type="entry name" value="KINESIN_MOTOR_2"/>
    <property type="match status" value="1"/>
</dbReference>
<dbReference type="Pfam" id="PF00069">
    <property type="entry name" value="Pkinase"/>
    <property type="match status" value="1"/>
</dbReference>
<feature type="domain" description="Protein kinase" evidence="17">
    <location>
        <begin position="360"/>
        <end position="638"/>
    </location>
</feature>
<name>A0A328DXY5_9ASTE</name>
<dbReference type="SMART" id="SM00220">
    <property type="entry name" value="S_TKc"/>
    <property type="match status" value="1"/>
</dbReference>
<dbReference type="InterPro" id="IPR045874">
    <property type="entry name" value="LRK10/LRL21-25-like"/>
</dbReference>
<dbReference type="GO" id="GO:0007018">
    <property type="term" value="P:microtubule-based movement"/>
    <property type="evidence" value="ECO:0007669"/>
    <property type="project" value="InterPro"/>
</dbReference>
<comment type="caution">
    <text evidence="19">The sequence shown here is derived from an EMBL/GenBank/DDBJ whole genome shotgun (WGS) entry which is preliminary data.</text>
</comment>
<dbReference type="FunFam" id="1.10.510.10:FF:000590">
    <property type="entry name" value="PR5-like receptor kinase"/>
    <property type="match status" value="1"/>
</dbReference>
<reference evidence="19 20" key="1">
    <citation type="submission" date="2018-06" db="EMBL/GenBank/DDBJ databases">
        <title>The Genome of Cuscuta australis (Dodder) Provides Insight into the Evolution of Plant Parasitism.</title>
        <authorList>
            <person name="Liu H."/>
        </authorList>
    </citation>
    <scope>NUCLEOTIDE SEQUENCE [LARGE SCALE GENOMIC DNA]</scope>
    <source>
        <strain evidence="20">cv. Yunnan</strain>
        <tissue evidence="19">Vines</tissue>
    </source>
</reference>
<dbReference type="EMBL" id="NQVE01000058">
    <property type="protein sequence ID" value="RAL50607.1"/>
    <property type="molecule type" value="Genomic_DNA"/>
</dbReference>
<dbReference type="PROSITE" id="PS50011">
    <property type="entry name" value="PROTEIN_KINASE_DOM"/>
    <property type="match status" value="1"/>
</dbReference>
<keyword evidence="12" id="KW-0505">Motor protein</keyword>
<evidence type="ECO:0000256" key="5">
    <source>
        <dbReference type="ARBA" id="ARBA00022692"/>
    </source>
</evidence>
<keyword evidence="11" id="KW-0472">Membrane</keyword>
<dbReference type="SUPFAM" id="SSF52540">
    <property type="entry name" value="P-loop containing nucleoside triphosphate hydrolases"/>
    <property type="match status" value="1"/>
</dbReference>
<evidence type="ECO:0000256" key="6">
    <source>
        <dbReference type="ARBA" id="ARBA00022729"/>
    </source>
</evidence>
<evidence type="ECO:0000256" key="16">
    <source>
        <dbReference type="SAM" id="SignalP"/>
    </source>
</evidence>
<dbReference type="GO" id="GO:0030247">
    <property type="term" value="F:polysaccharide binding"/>
    <property type="evidence" value="ECO:0007669"/>
    <property type="project" value="InterPro"/>
</dbReference>
<evidence type="ECO:0000256" key="11">
    <source>
        <dbReference type="ARBA" id="ARBA00023136"/>
    </source>
</evidence>
<dbReference type="Gene3D" id="3.40.850.10">
    <property type="entry name" value="Kinesin motor domain"/>
    <property type="match status" value="1"/>
</dbReference>
<organism evidence="19 20">
    <name type="scientific">Cuscuta australis</name>
    <dbReference type="NCBI Taxonomy" id="267555"/>
    <lineage>
        <taxon>Eukaryota</taxon>
        <taxon>Viridiplantae</taxon>
        <taxon>Streptophyta</taxon>
        <taxon>Embryophyta</taxon>
        <taxon>Tracheophyta</taxon>
        <taxon>Spermatophyta</taxon>
        <taxon>Magnoliopsida</taxon>
        <taxon>eudicotyledons</taxon>
        <taxon>Gunneridae</taxon>
        <taxon>Pentapetalae</taxon>
        <taxon>asterids</taxon>
        <taxon>lamiids</taxon>
        <taxon>Solanales</taxon>
        <taxon>Convolvulaceae</taxon>
        <taxon>Cuscuteae</taxon>
        <taxon>Cuscuta</taxon>
        <taxon>Cuscuta subgen. Grammica</taxon>
        <taxon>Cuscuta sect. Cleistogrammica</taxon>
    </lineage>
</organism>
<dbReference type="Pfam" id="PF13947">
    <property type="entry name" value="GUB_WAK_bind"/>
    <property type="match status" value="1"/>
</dbReference>
<evidence type="ECO:0000256" key="14">
    <source>
        <dbReference type="PROSITE-ProRule" id="PRU00283"/>
    </source>
</evidence>
<evidence type="ECO:0000256" key="10">
    <source>
        <dbReference type="ARBA" id="ARBA00022989"/>
    </source>
</evidence>
<dbReference type="InterPro" id="IPR001752">
    <property type="entry name" value="Kinesin_motor_dom"/>
</dbReference>
<comment type="similarity">
    <text evidence="14">Belongs to the TRAFAC class myosin-kinesin ATPase superfamily. Kinesin family.</text>
</comment>
<evidence type="ECO:0000259" key="17">
    <source>
        <dbReference type="PROSITE" id="PS50011"/>
    </source>
</evidence>
<comment type="caution">
    <text evidence="14">Lacks conserved residue(s) required for the propagation of feature annotation.</text>
</comment>
<feature type="signal peptide" evidence="16">
    <location>
        <begin position="1"/>
        <end position="28"/>
    </location>
</feature>
<keyword evidence="13" id="KW-0325">Glycoprotein</keyword>
<dbReference type="PANTHER" id="PTHR27009">
    <property type="entry name" value="RUST RESISTANCE KINASE LR10-RELATED"/>
    <property type="match status" value="1"/>
</dbReference>
<protein>
    <recommendedName>
        <fullName evidence="21">Protein kinase domain-containing protein</fullName>
    </recommendedName>
</protein>
<evidence type="ECO:0000256" key="1">
    <source>
        <dbReference type="ARBA" id="ARBA00004474"/>
    </source>
</evidence>
<proteinExistence type="inferred from homology"/>
<dbReference type="AlphaFoldDB" id="A0A328DXY5"/>
<evidence type="ECO:0000256" key="15">
    <source>
        <dbReference type="PROSITE-ProRule" id="PRU10141"/>
    </source>
</evidence>
<dbReference type="InterPro" id="IPR008271">
    <property type="entry name" value="Ser/Thr_kinase_AS"/>
</dbReference>
<evidence type="ECO:0000256" key="2">
    <source>
        <dbReference type="ARBA" id="ARBA00004479"/>
    </source>
</evidence>
<keyword evidence="4" id="KW-0808">Transferase</keyword>
<evidence type="ECO:0000313" key="19">
    <source>
        <dbReference type="EMBL" id="RAL50607.1"/>
    </source>
</evidence>
<dbReference type="GO" id="GO:0003777">
    <property type="term" value="F:microtubule motor activity"/>
    <property type="evidence" value="ECO:0007669"/>
    <property type="project" value="InterPro"/>
</dbReference>
<dbReference type="Gene3D" id="1.10.510.10">
    <property type="entry name" value="Transferase(Phosphotransferase) domain 1"/>
    <property type="match status" value="1"/>
</dbReference>
<feature type="binding site" evidence="15">
    <location>
        <position position="388"/>
    </location>
    <ligand>
        <name>ATP</name>
        <dbReference type="ChEBI" id="CHEBI:30616"/>
    </ligand>
</feature>
<comment type="subcellular location">
    <subcellularLocation>
        <location evidence="2">Membrane</location>
        <topology evidence="2">Single-pass type I membrane protein</topology>
    </subcellularLocation>
    <subcellularLocation>
        <location evidence="1">Plastid</location>
    </subcellularLocation>
</comment>
<keyword evidence="10" id="KW-1133">Transmembrane helix</keyword>
<evidence type="ECO:0000256" key="7">
    <source>
        <dbReference type="ARBA" id="ARBA00022741"/>
    </source>
</evidence>
<feature type="chain" id="PRO_5016274794" description="Protein kinase domain-containing protein" evidence="16">
    <location>
        <begin position="29"/>
        <end position="881"/>
    </location>
</feature>
<evidence type="ECO:0000256" key="13">
    <source>
        <dbReference type="ARBA" id="ARBA00023180"/>
    </source>
</evidence>
<dbReference type="SMART" id="SM00129">
    <property type="entry name" value="KISc"/>
    <property type="match status" value="1"/>
</dbReference>
<feature type="domain" description="Kinesin motor" evidence="18">
    <location>
        <begin position="650"/>
        <end position="881"/>
    </location>
</feature>
<dbReference type="Pfam" id="PF00225">
    <property type="entry name" value="Kinesin"/>
    <property type="match status" value="2"/>
</dbReference>
<dbReference type="InterPro" id="IPR011009">
    <property type="entry name" value="Kinase-like_dom_sf"/>
</dbReference>
<evidence type="ECO:0000256" key="3">
    <source>
        <dbReference type="ARBA" id="ARBA00022527"/>
    </source>
</evidence>
<dbReference type="GO" id="GO:0008017">
    <property type="term" value="F:microtubule binding"/>
    <property type="evidence" value="ECO:0007669"/>
    <property type="project" value="InterPro"/>
</dbReference>
<dbReference type="GO" id="GO:0009536">
    <property type="term" value="C:plastid"/>
    <property type="evidence" value="ECO:0007669"/>
    <property type="project" value="UniProtKB-SubCell"/>
</dbReference>
<dbReference type="InterPro" id="IPR017441">
    <property type="entry name" value="Protein_kinase_ATP_BS"/>
</dbReference>
<accession>A0A328DXY5</accession>
<sequence>MEESSSSCRRRLLLAAVFLNFLLIPARSGRTDCAPSSCGEIRNISSPFRLNTDSDRCGDERYTLYCENNATVLYLYSGRYFVRAINYNNFTIRVADFGVLEGDCSSFPIFPLGYYNFSGGDPYGTYNWNRTSPYLLTASIVLVSCPTPLNSSFVGTSPCLNSKNYSNLKRYSYLLPGSVMTLGNLKKQCTIEKSVLLSSARNYTTYEDMHRGLVYGFELSWYRINCGRKCHSDCYLDDITGSPACEGDHGTLLHMCELRGFFRLRNGNDECRVVGATHALGIIINLWKTFKGSYLSLIYLIGLLQATKTTLGTPFVIALLIYKWKRRHLSAYDKVEEFLQKHNNLMPIRYSYSEIKKMTGSFKDTLGKGGFGAVYKGKLRSGKFAAIKMLLNSKGNGEDFISEVATIGRIHHVNVVQLIGFCVEGTKRALVYEFMPNGSLDKYVLSQEGSASTMTWEKLRQISLGVARGIEYLHQGCNMQILHFDIKPHNILLDENFTPKVSDFGLARLYSTDNNRIATLTAVRGTIGYMAPELFYKNIGRVSHKADVYSFGMLLLDMTGKRHKPNVQTEDSSQYFPQWVYNQVCDGRDAEIGGTTEEEKRIAKKMVMVGLWCIEMNPNNRPSMNKVVDMLVGDTDSLQLPPRAVTEAIETPVAVKCRPSTEGESNRGIIRILNEKEVLVLDPDLSKDYLERLRNNTKERRYSYDYAFGPNFNNVDVYKKSIQSTIAGVIQGLNATVFAYGATGRHVIHFKHLILPHSPSEMTSMFLRCCGKTYTMVGNKGDPGLMVLSLNTIFDLINKDNSSDKFDVTCSYLEVYNEVIYDLLEKSSSHLELRENPGQGIVVAGLRCIKVKSPDKILELLNLGNSRRKTDTTEANETSSR</sequence>
<evidence type="ECO:0000256" key="8">
    <source>
        <dbReference type="ARBA" id="ARBA00022777"/>
    </source>
</evidence>
<dbReference type="InterPro" id="IPR036961">
    <property type="entry name" value="Kinesin_motor_dom_sf"/>
</dbReference>
<dbReference type="GO" id="GO:0016020">
    <property type="term" value="C:membrane"/>
    <property type="evidence" value="ECO:0007669"/>
    <property type="project" value="UniProtKB-SubCell"/>
</dbReference>
<evidence type="ECO:0000313" key="20">
    <source>
        <dbReference type="Proteomes" id="UP000249390"/>
    </source>
</evidence>
<gene>
    <name evidence="19" type="ORF">DM860_014549</name>
</gene>
<keyword evidence="20" id="KW-1185">Reference proteome</keyword>
<keyword evidence="6 16" id="KW-0732">Signal</keyword>
<evidence type="ECO:0000256" key="9">
    <source>
        <dbReference type="ARBA" id="ARBA00022840"/>
    </source>
</evidence>
<dbReference type="SUPFAM" id="SSF56112">
    <property type="entry name" value="Protein kinase-like (PK-like)"/>
    <property type="match status" value="1"/>
</dbReference>
<dbReference type="Proteomes" id="UP000249390">
    <property type="component" value="Unassembled WGS sequence"/>
</dbReference>
<dbReference type="FunFam" id="3.30.200.20:FF:000178">
    <property type="entry name" value="serine/threonine-protein kinase PBS1-like"/>
    <property type="match status" value="1"/>
</dbReference>
<evidence type="ECO:0008006" key="21">
    <source>
        <dbReference type="Google" id="ProtNLM"/>
    </source>
</evidence>
<keyword evidence="5" id="KW-0812">Transmembrane</keyword>
<dbReference type="PROSITE" id="PS00108">
    <property type="entry name" value="PROTEIN_KINASE_ST"/>
    <property type="match status" value="1"/>
</dbReference>
<evidence type="ECO:0000256" key="12">
    <source>
        <dbReference type="ARBA" id="ARBA00023175"/>
    </source>
</evidence>
<dbReference type="InterPro" id="IPR025287">
    <property type="entry name" value="WAK_GUB"/>
</dbReference>
<keyword evidence="3" id="KW-0723">Serine/threonine-protein kinase</keyword>
<evidence type="ECO:0000259" key="18">
    <source>
        <dbReference type="PROSITE" id="PS50067"/>
    </source>
</evidence>
<dbReference type="InterPro" id="IPR000719">
    <property type="entry name" value="Prot_kinase_dom"/>
</dbReference>
<dbReference type="PROSITE" id="PS00107">
    <property type="entry name" value="PROTEIN_KINASE_ATP"/>
    <property type="match status" value="1"/>
</dbReference>
<dbReference type="GO" id="GO:0004674">
    <property type="term" value="F:protein serine/threonine kinase activity"/>
    <property type="evidence" value="ECO:0007669"/>
    <property type="project" value="UniProtKB-KW"/>
</dbReference>
<dbReference type="Gene3D" id="3.30.200.20">
    <property type="entry name" value="Phosphorylase Kinase, domain 1"/>
    <property type="match status" value="1"/>
</dbReference>
<dbReference type="InterPro" id="IPR027417">
    <property type="entry name" value="P-loop_NTPase"/>
</dbReference>
<dbReference type="GO" id="GO:0005524">
    <property type="term" value="F:ATP binding"/>
    <property type="evidence" value="ECO:0007669"/>
    <property type="project" value="UniProtKB-UniRule"/>
</dbReference>
<keyword evidence="8" id="KW-0418">Kinase</keyword>
<keyword evidence="9 15" id="KW-0067">ATP-binding</keyword>